<accession>A0AAJ2VZC5</accession>
<dbReference type="RefSeq" id="WP_319630248.1">
    <property type="nucleotide sequence ID" value="NZ_JAWXRB010000045.1"/>
</dbReference>
<dbReference type="EMBL" id="JAWXRC010000042">
    <property type="protein sequence ID" value="MDX6033818.1"/>
    <property type="molecule type" value="Genomic_DNA"/>
</dbReference>
<dbReference type="Proteomes" id="UP001282336">
    <property type="component" value="Unassembled WGS sequence"/>
</dbReference>
<comment type="caution">
    <text evidence="1">The sequence shown here is derived from an EMBL/GenBank/DDBJ whole genome shotgun (WGS) entry which is preliminary data.</text>
</comment>
<evidence type="ECO:0008006" key="5">
    <source>
        <dbReference type="Google" id="ProtNLM"/>
    </source>
</evidence>
<evidence type="ECO:0000313" key="1">
    <source>
        <dbReference type="EMBL" id="MDX6033818.1"/>
    </source>
</evidence>
<dbReference type="PROSITE" id="PS51257">
    <property type="entry name" value="PROKAR_LIPOPROTEIN"/>
    <property type="match status" value="1"/>
</dbReference>
<proteinExistence type="predicted"/>
<sequence>MKKPFICAFIALAFLSGCTHSPAHRIAECEKKGGSEADCNAAEWAYEKAHPLPQYDPTQYDNAAALQAAYNASAAKVKTTTE</sequence>
<keyword evidence="3" id="KW-1185">Reference proteome</keyword>
<dbReference type="Proteomes" id="UP001275664">
    <property type="component" value="Unassembled WGS sequence"/>
</dbReference>
<name>A0AAJ2VZC5_9ENTR</name>
<protein>
    <recommendedName>
        <fullName evidence="5">Lipoprotein</fullName>
    </recommendedName>
</protein>
<dbReference type="AlphaFoldDB" id="A0AAJ2VZC5"/>
<reference evidence="1 3" key="1">
    <citation type="submission" date="2023-11" db="EMBL/GenBank/DDBJ databases">
        <title>Scandinavium wanjuensis sp. nov., isolated from lettuce South Korea.</title>
        <authorList>
            <person name="Park J."/>
            <person name="Park S."/>
            <person name="Oh K.K."/>
            <person name="Cho G.S."/>
            <person name="Franz C.M.A.P."/>
        </authorList>
    </citation>
    <scope>NUCLEOTIDE SEQUENCE</scope>
    <source>
        <strain evidence="1">V105_12</strain>
        <strain evidence="2 3">V105_6</strain>
    </source>
</reference>
<evidence type="ECO:0000313" key="4">
    <source>
        <dbReference type="Proteomes" id="UP001282336"/>
    </source>
</evidence>
<gene>
    <name evidence="2" type="ORF">SIK69_19260</name>
    <name evidence="1" type="ORF">SIL20_20155</name>
</gene>
<evidence type="ECO:0000313" key="3">
    <source>
        <dbReference type="Proteomes" id="UP001275664"/>
    </source>
</evidence>
<evidence type="ECO:0000313" key="2">
    <source>
        <dbReference type="EMBL" id="MDX6042332.1"/>
    </source>
</evidence>
<organism evidence="1 4">
    <name type="scientific">Scandinavium lactucae</name>
    <dbReference type="NCBI Taxonomy" id="3095028"/>
    <lineage>
        <taxon>Bacteria</taxon>
        <taxon>Pseudomonadati</taxon>
        <taxon>Pseudomonadota</taxon>
        <taxon>Gammaproteobacteria</taxon>
        <taxon>Enterobacterales</taxon>
        <taxon>Enterobacteriaceae</taxon>
        <taxon>Scandinavium</taxon>
    </lineage>
</organism>
<dbReference type="EMBL" id="JAWXRD010000040">
    <property type="protein sequence ID" value="MDX6042332.1"/>
    <property type="molecule type" value="Genomic_DNA"/>
</dbReference>